<dbReference type="Proteomes" id="UP000467840">
    <property type="component" value="Chromosome 1"/>
</dbReference>
<dbReference type="EMBL" id="JAAGAX010000011">
    <property type="protein sequence ID" value="KAF2298279.1"/>
    <property type="molecule type" value="Genomic_DNA"/>
</dbReference>
<evidence type="ECO:0000313" key="1">
    <source>
        <dbReference type="EMBL" id="KAF2298279.1"/>
    </source>
</evidence>
<reference evidence="1 2" key="1">
    <citation type="journal article" date="2020" name="Mol. Plant">
        <title>The Chromosome-Based Rubber Tree Genome Provides New Insights into Spurge Genome Evolution and Rubber Biosynthesis.</title>
        <authorList>
            <person name="Liu J."/>
            <person name="Shi C."/>
            <person name="Shi C.C."/>
            <person name="Li W."/>
            <person name="Zhang Q.J."/>
            <person name="Zhang Y."/>
            <person name="Li K."/>
            <person name="Lu H.F."/>
            <person name="Shi C."/>
            <person name="Zhu S.T."/>
            <person name="Xiao Z.Y."/>
            <person name="Nan H."/>
            <person name="Yue Y."/>
            <person name="Zhu X.G."/>
            <person name="Wu Y."/>
            <person name="Hong X.N."/>
            <person name="Fan G.Y."/>
            <person name="Tong Y."/>
            <person name="Zhang D."/>
            <person name="Mao C.L."/>
            <person name="Liu Y.L."/>
            <person name="Hao S.J."/>
            <person name="Liu W.Q."/>
            <person name="Lv M.Q."/>
            <person name="Zhang H.B."/>
            <person name="Liu Y."/>
            <person name="Hu-Tang G.R."/>
            <person name="Wang J.P."/>
            <person name="Wang J.H."/>
            <person name="Sun Y.H."/>
            <person name="Ni S.B."/>
            <person name="Chen W.B."/>
            <person name="Zhang X.C."/>
            <person name="Jiao Y.N."/>
            <person name="Eichler E.E."/>
            <person name="Li G.H."/>
            <person name="Liu X."/>
            <person name="Gao L.Z."/>
        </authorList>
    </citation>
    <scope>NUCLEOTIDE SEQUENCE [LARGE SCALE GENOMIC DNA]</scope>
    <source>
        <strain evidence="2">cv. GT1</strain>
        <tissue evidence="1">Leaf</tissue>
    </source>
</reference>
<accession>A0A6A6LF62</accession>
<evidence type="ECO:0008006" key="3">
    <source>
        <dbReference type="Google" id="ProtNLM"/>
    </source>
</evidence>
<protein>
    <recommendedName>
        <fullName evidence="3">Reverse transcriptase domain-containing protein</fullName>
    </recommendedName>
</protein>
<evidence type="ECO:0000313" key="2">
    <source>
        <dbReference type="Proteomes" id="UP000467840"/>
    </source>
</evidence>
<organism evidence="1 2">
    <name type="scientific">Hevea brasiliensis</name>
    <name type="common">Para rubber tree</name>
    <name type="synonym">Siphonia brasiliensis</name>
    <dbReference type="NCBI Taxonomy" id="3981"/>
    <lineage>
        <taxon>Eukaryota</taxon>
        <taxon>Viridiplantae</taxon>
        <taxon>Streptophyta</taxon>
        <taxon>Embryophyta</taxon>
        <taxon>Tracheophyta</taxon>
        <taxon>Spermatophyta</taxon>
        <taxon>Magnoliopsida</taxon>
        <taxon>eudicotyledons</taxon>
        <taxon>Gunneridae</taxon>
        <taxon>Pentapetalae</taxon>
        <taxon>rosids</taxon>
        <taxon>fabids</taxon>
        <taxon>Malpighiales</taxon>
        <taxon>Euphorbiaceae</taxon>
        <taxon>Crotonoideae</taxon>
        <taxon>Micrandreae</taxon>
        <taxon>Hevea</taxon>
    </lineage>
</organism>
<dbReference type="AlphaFoldDB" id="A0A6A6LF62"/>
<proteinExistence type="predicted"/>
<gene>
    <name evidence="1" type="ORF">GH714_021216</name>
</gene>
<comment type="caution">
    <text evidence="1">The sequence shown here is derived from an EMBL/GenBank/DDBJ whole genome shotgun (WGS) entry which is preliminary data.</text>
</comment>
<dbReference type="PANTHER" id="PTHR19446">
    <property type="entry name" value="REVERSE TRANSCRIPTASES"/>
    <property type="match status" value="1"/>
</dbReference>
<sequence length="205" mass="22545">MIGVSDAYDEEDNLGWGQVESIWANGGEEGVRDGLGLDGIVGGDVAEQVGSVAMALHGLHEEDGGGQTIDFSGPDSMVSRVHETNLSFVPSRVTNEMNTLLLRPFDVKEIIMVVKQMHPSKALGSDGLPPLFYLKYWHIVSEDVISLVLHVLGGGTMPKDFNHTHICFILKVKEPKYISEYHPISLYDVVAKVGQRCWPIALRVF</sequence>
<name>A0A6A6LF62_HEVBR</name>
<keyword evidence="2" id="KW-1185">Reference proteome</keyword>